<evidence type="ECO:0000256" key="1">
    <source>
        <dbReference type="ARBA" id="ARBA00005915"/>
    </source>
</evidence>
<dbReference type="Pfam" id="PF02272">
    <property type="entry name" value="DHHA1"/>
    <property type="match status" value="1"/>
</dbReference>
<name>A0A1F7W7K1_9BACT</name>
<dbReference type="GO" id="GO:0003676">
    <property type="term" value="F:nucleic acid binding"/>
    <property type="evidence" value="ECO:0007669"/>
    <property type="project" value="InterPro"/>
</dbReference>
<dbReference type="NCBIfam" id="TIGR00644">
    <property type="entry name" value="recJ"/>
    <property type="match status" value="1"/>
</dbReference>
<dbReference type="InterPro" id="IPR038763">
    <property type="entry name" value="DHH_sf"/>
</dbReference>
<evidence type="ECO:0000256" key="2">
    <source>
        <dbReference type="ARBA" id="ARBA00019841"/>
    </source>
</evidence>
<dbReference type="PANTHER" id="PTHR30255:SF2">
    <property type="entry name" value="SINGLE-STRANDED-DNA-SPECIFIC EXONUCLEASE RECJ"/>
    <property type="match status" value="1"/>
</dbReference>
<keyword evidence="4" id="KW-0378">Hydrolase</keyword>
<dbReference type="AlphaFoldDB" id="A0A1F7W7K1"/>
<organism evidence="9 10">
    <name type="scientific">Candidatus Uhrbacteria bacterium RIFOXYB2_FULL_57_15</name>
    <dbReference type="NCBI Taxonomy" id="1802422"/>
    <lineage>
        <taxon>Bacteria</taxon>
        <taxon>Candidatus Uhriibacteriota</taxon>
    </lineage>
</organism>
<feature type="domain" description="RecJ OB" evidence="8">
    <location>
        <begin position="466"/>
        <end position="573"/>
    </location>
</feature>
<dbReference type="Pfam" id="PF01368">
    <property type="entry name" value="DHH"/>
    <property type="match status" value="1"/>
</dbReference>
<dbReference type="PANTHER" id="PTHR30255">
    <property type="entry name" value="SINGLE-STRANDED-DNA-SPECIFIC EXONUCLEASE RECJ"/>
    <property type="match status" value="1"/>
</dbReference>
<dbReference type="InterPro" id="IPR001667">
    <property type="entry name" value="DDH_dom"/>
</dbReference>
<sequence length="578" mass="62851">MEKRWDIAEPVTDSFRKQFAEMHPGLLQLIWNRGLRTQEEVDLFLSPDWSRDVHAPALFSQMSAAVARTFQALERGEVITVHGDYDADGVCGSAVIMVTLRDLCRAFGFDESKITSFIPDREKDGYGMSVATMEHLHAHERTGLVMTVDCGISNKPAIERGRELGIDTIVCDHHVMPFALPESAILIHPLVPGETYPNKSLCGTGVAFKLACGLLEEARRRGAALPEGHEKWLLDLVAIATVTDVMPLLGENRLLETFGLLVLNKTRRVGLRKLIEIAGGKFGTLDTYAIGFQIGPRINAAGRMRHASAALKVLLEEDDMRAAVLADELNDANVARQRASDAMYKEALAQVGEIGDRKMVVAVADGWPAGLVGLVAGKLVTTYGCPAYVVGIRDGKYVGSGRSVEGFDVTDCLRAAAEHFDKFGGHPQACGFSVTGADRFARAVGAMNAYAERALAGRSLLPTVKVDAEIDLGDVTWDFQDALEKFAPFGEGNRKPVFVSRGVSVSGINAMGADGKHLRLSVTSPRGKMAKMVGFGFGEWARKARLGDRLDAAFEVGVNEWNGNRELQLRIVDLRMAL</sequence>
<dbReference type="Gene3D" id="3.90.1640.30">
    <property type="match status" value="1"/>
</dbReference>
<accession>A0A1F7W7K1</accession>
<evidence type="ECO:0000259" key="7">
    <source>
        <dbReference type="Pfam" id="PF02272"/>
    </source>
</evidence>
<evidence type="ECO:0000256" key="5">
    <source>
        <dbReference type="ARBA" id="ARBA00022839"/>
    </source>
</evidence>
<dbReference type="SUPFAM" id="SSF64182">
    <property type="entry name" value="DHH phosphoesterases"/>
    <property type="match status" value="1"/>
</dbReference>
<proteinExistence type="inferred from homology"/>
<feature type="domain" description="DDH" evidence="6">
    <location>
        <begin position="79"/>
        <end position="241"/>
    </location>
</feature>
<evidence type="ECO:0000313" key="10">
    <source>
        <dbReference type="Proteomes" id="UP000176501"/>
    </source>
</evidence>
<comment type="similarity">
    <text evidence="1">Belongs to the RecJ family.</text>
</comment>
<dbReference type="InterPro" id="IPR004610">
    <property type="entry name" value="RecJ"/>
</dbReference>
<dbReference type="InterPro" id="IPR051673">
    <property type="entry name" value="SSDNA_exonuclease_RecJ"/>
</dbReference>
<gene>
    <name evidence="9" type="ORF">A2304_01160</name>
</gene>
<dbReference type="GO" id="GO:0006281">
    <property type="term" value="P:DNA repair"/>
    <property type="evidence" value="ECO:0007669"/>
    <property type="project" value="InterPro"/>
</dbReference>
<dbReference type="GO" id="GO:0006310">
    <property type="term" value="P:DNA recombination"/>
    <property type="evidence" value="ECO:0007669"/>
    <property type="project" value="InterPro"/>
</dbReference>
<reference evidence="9 10" key="1">
    <citation type="journal article" date="2016" name="Nat. Commun.">
        <title>Thousands of microbial genomes shed light on interconnected biogeochemical processes in an aquifer system.</title>
        <authorList>
            <person name="Anantharaman K."/>
            <person name="Brown C.T."/>
            <person name="Hug L.A."/>
            <person name="Sharon I."/>
            <person name="Castelle C.J."/>
            <person name="Probst A.J."/>
            <person name="Thomas B.C."/>
            <person name="Singh A."/>
            <person name="Wilkins M.J."/>
            <person name="Karaoz U."/>
            <person name="Brodie E.L."/>
            <person name="Williams K.H."/>
            <person name="Hubbard S.S."/>
            <person name="Banfield J.F."/>
        </authorList>
    </citation>
    <scope>NUCLEOTIDE SEQUENCE [LARGE SCALE GENOMIC DNA]</scope>
</reference>
<feature type="domain" description="DHHA1" evidence="7">
    <location>
        <begin position="358"/>
        <end position="451"/>
    </location>
</feature>
<evidence type="ECO:0000259" key="6">
    <source>
        <dbReference type="Pfam" id="PF01368"/>
    </source>
</evidence>
<evidence type="ECO:0000259" key="8">
    <source>
        <dbReference type="Pfam" id="PF17768"/>
    </source>
</evidence>
<evidence type="ECO:0000256" key="4">
    <source>
        <dbReference type="ARBA" id="ARBA00022801"/>
    </source>
</evidence>
<dbReference type="GO" id="GO:0008409">
    <property type="term" value="F:5'-3' exonuclease activity"/>
    <property type="evidence" value="ECO:0007669"/>
    <property type="project" value="InterPro"/>
</dbReference>
<protein>
    <recommendedName>
        <fullName evidence="2">Single-stranded-DNA-specific exonuclease RecJ</fullName>
    </recommendedName>
</protein>
<comment type="caution">
    <text evidence="9">The sequence shown here is derived from an EMBL/GenBank/DDBJ whole genome shotgun (WGS) entry which is preliminary data.</text>
</comment>
<dbReference type="Proteomes" id="UP000176501">
    <property type="component" value="Unassembled WGS sequence"/>
</dbReference>
<keyword evidence="5 9" id="KW-0269">Exonuclease</keyword>
<dbReference type="Gene3D" id="2.40.50.460">
    <property type="match status" value="1"/>
</dbReference>
<dbReference type="InterPro" id="IPR041122">
    <property type="entry name" value="RecJ_OB"/>
</dbReference>
<dbReference type="Pfam" id="PF17768">
    <property type="entry name" value="RecJ_OB"/>
    <property type="match status" value="1"/>
</dbReference>
<dbReference type="InterPro" id="IPR003156">
    <property type="entry name" value="DHHA1_dom"/>
</dbReference>
<evidence type="ECO:0000256" key="3">
    <source>
        <dbReference type="ARBA" id="ARBA00022722"/>
    </source>
</evidence>
<keyword evidence="3" id="KW-0540">Nuclease</keyword>
<dbReference type="EMBL" id="MGFE01000016">
    <property type="protein sequence ID" value="OGL98771.1"/>
    <property type="molecule type" value="Genomic_DNA"/>
</dbReference>
<evidence type="ECO:0000313" key="9">
    <source>
        <dbReference type="EMBL" id="OGL98771.1"/>
    </source>
</evidence>